<evidence type="ECO:0000313" key="2">
    <source>
        <dbReference type="Proteomes" id="UP001485043"/>
    </source>
</evidence>
<dbReference type="SUPFAM" id="SSF47072">
    <property type="entry name" value="Cysteine alpha-hairpin motif"/>
    <property type="match status" value="1"/>
</dbReference>
<keyword evidence="2" id="KW-1185">Reference proteome</keyword>
<comment type="caution">
    <text evidence="1">The sequence shown here is derived from an EMBL/GenBank/DDBJ whole genome shotgun (WGS) entry which is preliminary data.</text>
</comment>
<dbReference type="GO" id="GO:0005739">
    <property type="term" value="C:mitochondrion"/>
    <property type="evidence" value="ECO:0007669"/>
    <property type="project" value="GOC"/>
</dbReference>
<gene>
    <name evidence="1" type="ORF">WJX84_004313</name>
</gene>
<dbReference type="PANTHER" id="PTHR28066:SF1">
    <property type="entry name" value="SMALL RIBOSOMAL SUBUNIT PROTEIN MS37"/>
    <property type="match status" value="1"/>
</dbReference>
<evidence type="ECO:0000313" key="1">
    <source>
        <dbReference type="EMBL" id="KAK9863397.1"/>
    </source>
</evidence>
<dbReference type="AlphaFoldDB" id="A0AAW1T109"/>
<dbReference type="Proteomes" id="UP001485043">
    <property type="component" value="Unassembled WGS sequence"/>
</dbReference>
<dbReference type="GO" id="GO:0003735">
    <property type="term" value="F:structural constituent of ribosome"/>
    <property type="evidence" value="ECO:0007669"/>
    <property type="project" value="InterPro"/>
</dbReference>
<dbReference type="GO" id="GO:0032543">
    <property type="term" value="P:mitochondrial translation"/>
    <property type="evidence" value="ECO:0007669"/>
    <property type="project" value="InterPro"/>
</dbReference>
<accession>A0AAW1T109</accession>
<dbReference type="InterPro" id="IPR017264">
    <property type="entry name" value="Ribosomal_mS37_fun"/>
</dbReference>
<dbReference type="EMBL" id="JALJOV010000476">
    <property type="protein sequence ID" value="KAK9863397.1"/>
    <property type="molecule type" value="Genomic_DNA"/>
</dbReference>
<dbReference type="PANTHER" id="PTHR28066">
    <property type="entry name" value="37S RIBOSOMAL PROTEIN MRP10, MITOCHONDRIAL"/>
    <property type="match status" value="1"/>
</dbReference>
<evidence type="ECO:0008006" key="3">
    <source>
        <dbReference type="Google" id="ProtNLM"/>
    </source>
</evidence>
<dbReference type="InterPro" id="IPR009069">
    <property type="entry name" value="Cys_alpha_HP_mot_SF"/>
</dbReference>
<organism evidence="1 2">
    <name type="scientific">Apatococcus fuscideae</name>
    <dbReference type="NCBI Taxonomy" id="2026836"/>
    <lineage>
        <taxon>Eukaryota</taxon>
        <taxon>Viridiplantae</taxon>
        <taxon>Chlorophyta</taxon>
        <taxon>core chlorophytes</taxon>
        <taxon>Trebouxiophyceae</taxon>
        <taxon>Chlorellales</taxon>
        <taxon>Chlorellaceae</taxon>
        <taxon>Apatococcus</taxon>
    </lineage>
</organism>
<name>A0AAW1T109_9CHLO</name>
<sequence length="132" mass="14504">MPALRVRQARNGTEAKHLVGDLRPAHVRASFSFFEVPGSVTAAVSSCCMGKQAEGRPLKVNVKRLRGRDSSCFHELQAFCACLTKSNFDSSNCAEQQLALTACAEAGAGNKDKRFQTINHHLQRLSRKMGRK</sequence>
<reference evidence="1 2" key="1">
    <citation type="journal article" date="2024" name="Nat. Commun.">
        <title>Phylogenomics reveals the evolutionary origins of lichenization in chlorophyte algae.</title>
        <authorList>
            <person name="Puginier C."/>
            <person name="Libourel C."/>
            <person name="Otte J."/>
            <person name="Skaloud P."/>
            <person name="Haon M."/>
            <person name="Grisel S."/>
            <person name="Petersen M."/>
            <person name="Berrin J.G."/>
            <person name="Delaux P.M."/>
            <person name="Dal Grande F."/>
            <person name="Keller J."/>
        </authorList>
    </citation>
    <scope>NUCLEOTIDE SEQUENCE [LARGE SCALE GENOMIC DNA]</scope>
    <source>
        <strain evidence="1 2">SAG 2523</strain>
    </source>
</reference>
<proteinExistence type="predicted"/>
<protein>
    <recommendedName>
        <fullName evidence="3">IMS import disulfide relay-system CHCH-CHCH-like Cx9C domain-containing protein</fullName>
    </recommendedName>
</protein>